<dbReference type="InterPro" id="IPR011009">
    <property type="entry name" value="Kinase-like_dom_sf"/>
</dbReference>
<dbReference type="InterPro" id="IPR004119">
    <property type="entry name" value="EcKL"/>
</dbReference>
<reference evidence="2" key="1">
    <citation type="submission" date="2015-11" db="EMBL/GenBank/DDBJ databases">
        <title>De novo transcriptome assembly of four potential Pierce s Disease insect vectors from Arizona vineyards.</title>
        <authorList>
            <person name="Tassone E.E."/>
        </authorList>
    </citation>
    <scope>NUCLEOTIDE SEQUENCE</scope>
</reference>
<dbReference type="InterPro" id="IPR015897">
    <property type="entry name" value="CHK_kinase-like"/>
</dbReference>
<dbReference type="SMART" id="SM00587">
    <property type="entry name" value="CHK"/>
    <property type="match status" value="1"/>
</dbReference>
<dbReference type="PANTHER" id="PTHR11012">
    <property type="entry name" value="PROTEIN KINASE-LIKE DOMAIN-CONTAINING"/>
    <property type="match status" value="1"/>
</dbReference>
<gene>
    <name evidence="2" type="ORF">g.48594</name>
</gene>
<dbReference type="AlphaFoldDB" id="A0A1B6J1J2"/>
<dbReference type="EMBL" id="GECU01014716">
    <property type="protein sequence ID" value="JAS92990.1"/>
    <property type="molecule type" value="Transcribed_RNA"/>
</dbReference>
<name>A0A1B6J1J2_9HEMI</name>
<sequence>MADLRVPEWLTADFLKSCLQSDQEDREELVITSHTFEPAVPPGNNYGSNMLRAIVNYKTPNNDSSEYSVSLIIKSPMDDFVNTYGEFVNELYDKEPMYYNQFISETYKISKHSIVPKHYSSPNPLCVVLEDLKASGYTMVDRHNLLDLNHCQLYAKSSAKLHALSIAVYKKHPQIIQSIVTRSPEFTEEALKLHVGVVLSSFQCMAAFLEDKPSYKQWMSVINELTDLTLQELLVNDMEASLQPIKALTQRDPWCTNIMFKYNECGQVVDAKLLDFQYAEFTSPMKELITFVWVSSNPEVRNSGINDLCMLYCDSFNKHLEEFGCEEKLSVEDMKADIRALSFHVLMAVCVMLPLFFADERAEFNVFTAPNDLNVPIRESARYKLFQSTSFKKYCPFIFDEMEKEGVLDHIREKLELLRPQNNKTTQNEVS</sequence>
<accession>A0A1B6J1J2</accession>
<proteinExistence type="predicted"/>
<dbReference type="SUPFAM" id="SSF56112">
    <property type="entry name" value="Protein kinase-like (PK-like)"/>
    <property type="match status" value="1"/>
</dbReference>
<dbReference type="Pfam" id="PF02958">
    <property type="entry name" value="EcKL"/>
    <property type="match status" value="1"/>
</dbReference>
<organism evidence="2">
    <name type="scientific">Homalodisca liturata</name>
    <dbReference type="NCBI Taxonomy" id="320908"/>
    <lineage>
        <taxon>Eukaryota</taxon>
        <taxon>Metazoa</taxon>
        <taxon>Ecdysozoa</taxon>
        <taxon>Arthropoda</taxon>
        <taxon>Hexapoda</taxon>
        <taxon>Insecta</taxon>
        <taxon>Pterygota</taxon>
        <taxon>Neoptera</taxon>
        <taxon>Paraneoptera</taxon>
        <taxon>Hemiptera</taxon>
        <taxon>Auchenorrhyncha</taxon>
        <taxon>Membracoidea</taxon>
        <taxon>Cicadellidae</taxon>
        <taxon>Cicadellinae</taxon>
        <taxon>Proconiini</taxon>
        <taxon>Homalodisca</taxon>
    </lineage>
</organism>
<evidence type="ECO:0000259" key="1">
    <source>
        <dbReference type="SMART" id="SM00587"/>
    </source>
</evidence>
<feature type="domain" description="CHK kinase-like" evidence="1">
    <location>
        <begin position="127"/>
        <end position="322"/>
    </location>
</feature>
<evidence type="ECO:0000313" key="2">
    <source>
        <dbReference type="EMBL" id="JAS92990.1"/>
    </source>
</evidence>
<protein>
    <recommendedName>
        <fullName evidence="1">CHK kinase-like domain-containing protein</fullName>
    </recommendedName>
</protein>
<dbReference type="PANTHER" id="PTHR11012:SF30">
    <property type="entry name" value="PROTEIN KINASE-LIKE DOMAIN-CONTAINING"/>
    <property type="match status" value="1"/>
</dbReference>